<evidence type="ECO:0000313" key="3">
    <source>
        <dbReference type="Proteomes" id="UP000029646"/>
    </source>
</evidence>
<feature type="chain" id="PRO_5001867910" evidence="1">
    <location>
        <begin position="24"/>
        <end position="75"/>
    </location>
</feature>
<evidence type="ECO:0000313" key="2">
    <source>
        <dbReference type="EMBL" id="GAL70093.1"/>
    </source>
</evidence>
<dbReference type="AlphaFoldDB" id="A0A090W1M3"/>
<dbReference type="Proteomes" id="UP000029646">
    <property type="component" value="Unassembled WGS sequence"/>
</dbReference>
<dbReference type="RefSeq" id="WP_052414886.1">
    <property type="nucleotide sequence ID" value="NZ_BBNS01000004.1"/>
</dbReference>
<organism evidence="2 3">
    <name type="scientific">Jejuia pallidilutea</name>
    <dbReference type="NCBI Taxonomy" id="504487"/>
    <lineage>
        <taxon>Bacteria</taxon>
        <taxon>Pseudomonadati</taxon>
        <taxon>Bacteroidota</taxon>
        <taxon>Flavobacteriia</taxon>
        <taxon>Flavobacteriales</taxon>
        <taxon>Flavobacteriaceae</taxon>
        <taxon>Jejuia</taxon>
    </lineage>
</organism>
<evidence type="ECO:0000256" key="1">
    <source>
        <dbReference type="SAM" id="SignalP"/>
    </source>
</evidence>
<protein>
    <submittedName>
        <fullName evidence="2">Legionella vir region protein</fullName>
    </submittedName>
</protein>
<proteinExistence type="predicted"/>
<comment type="caution">
    <text evidence="2">The sequence shown here is derived from an EMBL/GenBank/DDBJ whole genome shotgun (WGS) entry which is preliminary data.</text>
</comment>
<feature type="signal peptide" evidence="1">
    <location>
        <begin position="1"/>
        <end position="23"/>
    </location>
</feature>
<sequence length="75" mass="8081">MKTLKTLITLFILTICYTGFSQAPQKINYQAVLRATDNSLISNQSVGMQISVLQGNANGTAVYVETQAPVTSNEA</sequence>
<dbReference type="EMBL" id="BBNS01000004">
    <property type="protein sequence ID" value="GAL70093.1"/>
    <property type="molecule type" value="Genomic_DNA"/>
</dbReference>
<reference evidence="2 3" key="1">
    <citation type="journal article" date="2014" name="Genome Announc.">
        <title>Draft Genome Sequence of Marine Flavobacterium Jejuia pallidilutea Strain 11shimoA1 and Pigmentation Mutants.</title>
        <authorList>
            <person name="Takatani N."/>
            <person name="Nakanishi M."/>
            <person name="Meirelles P."/>
            <person name="Mino S."/>
            <person name="Suda W."/>
            <person name="Oshima K."/>
            <person name="Hattori M."/>
            <person name="Ohkuma M."/>
            <person name="Hosokawa M."/>
            <person name="Miyashita K."/>
            <person name="Thompson F.L."/>
            <person name="Niwa A."/>
            <person name="Sawabe T."/>
            <person name="Sawabe T."/>
        </authorList>
    </citation>
    <scope>NUCLEOTIDE SEQUENCE [LARGE SCALE GENOMIC DNA]</scope>
    <source>
        <strain evidence="3">JCM19302</strain>
    </source>
</reference>
<keyword evidence="1" id="KW-0732">Signal</keyword>
<accession>A0A090W1M3</accession>
<name>A0A090W1M3_9FLAO</name>
<gene>
    <name evidence="2" type="ORF">JCM19302_2668</name>
</gene>